<dbReference type="Gene3D" id="1.10.10.60">
    <property type="entry name" value="Homeodomain-like"/>
    <property type="match status" value="1"/>
</dbReference>
<feature type="region of interest" description="Disordered" evidence="2">
    <location>
        <begin position="113"/>
        <end position="133"/>
    </location>
</feature>
<dbReference type="InterPro" id="IPR009057">
    <property type="entry name" value="Homeodomain-like_sf"/>
</dbReference>
<proteinExistence type="predicted"/>
<feature type="compositionally biased region" description="Acidic residues" evidence="2">
    <location>
        <begin position="115"/>
        <end position="126"/>
    </location>
</feature>
<dbReference type="GO" id="GO:0003677">
    <property type="term" value="F:DNA binding"/>
    <property type="evidence" value="ECO:0007669"/>
    <property type="project" value="InterPro"/>
</dbReference>
<accession>A0A4Y2RWE0</accession>
<dbReference type="Pfam" id="PF04218">
    <property type="entry name" value="CENP-B_N"/>
    <property type="match status" value="1"/>
</dbReference>
<sequence>MPILDNHLLAKMPVQHIILTSLNSQLRRQLSLQDKLNIIKEIDDGLKQVDAAKKYGLSQSKTANFLKKRNKLKRLLKIKVAKMSGVNVEEYLTADDLVVFAGVSEEEILSKITDEMDNDDEEDDDIEMHRNLY</sequence>
<dbReference type="AlphaFoldDB" id="A0A4Y2RWE0"/>
<evidence type="ECO:0000313" key="4">
    <source>
        <dbReference type="EMBL" id="GBN80182.1"/>
    </source>
</evidence>
<dbReference type="Proteomes" id="UP000499080">
    <property type="component" value="Unassembled WGS sequence"/>
</dbReference>
<reference evidence="4 5" key="1">
    <citation type="journal article" date="2019" name="Sci. Rep.">
        <title>Orb-weaving spider Araneus ventricosus genome elucidates the spidroin gene catalogue.</title>
        <authorList>
            <person name="Kono N."/>
            <person name="Nakamura H."/>
            <person name="Ohtoshi R."/>
            <person name="Moran D.A.P."/>
            <person name="Shinohara A."/>
            <person name="Yoshida Y."/>
            <person name="Fujiwara M."/>
            <person name="Mori M."/>
            <person name="Tomita M."/>
            <person name="Arakawa K."/>
        </authorList>
    </citation>
    <scope>NUCLEOTIDE SEQUENCE [LARGE SCALE GENOMIC DNA]</scope>
</reference>
<protein>
    <recommendedName>
        <fullName evidence="3">HTH psq-type domain-containing protein</fullName>
    </recommendedName>
</protein>
<feature type="domain" description="HTH psq-type" evidence="3">
    <location>
        <begin position="27"/>
        <end position="74"/>
    </location>
</feature>
<evidence type="ECO:0000259" key="3">
    <source>
        <dbReference type="Pfam" id="PF04218"/>
    </source>
</evidence>
<name>A0A4Y2RWE0_ARAVE</name>
<dbReference type="OrthoDB" id="125347at2759"/>
<keyword evidence="5" id="KW-1185">Reference proteome</keyword>
<comment type="caution">
    <text evidence="4">The sequence shown here is derived from an EMBL/GenBank/DDBJ whole genome shotgun (WGS) entry which is preliminary data.</text>
</comment>
<dbReference type="GO" id="GO:0005634">
    <property type="term" value="C:nucleus"/>
    <property type="evidence" value="ECO:0007669"/>
    <property type="project" value="UniProtKB-SubCell"/>
</dbReference>
<evidence type="ECO:0000256" key="1">
    <source>
        <dbReference type="ARBA" id="ARBA00004123"/>
    </source>
</evidence>
<organism evidence="4 5">
    <name type="scientific">Araneus ventricosus</name>
    <name type="common">Orbweaver spider</name>
    <name type="synonym">Epeira ventricosa</name>
    <dbReference type="NCBI Taxonomy" id="182803"/>
    <lineage>
        <taxon>Eukaryota</taxon>
        <taxon>Metazoa</taxon>
        <taxon>Ecdysozoa</taxon>
        <taxon>Arthropoda</taxon>
        <taxon>Chelicerata</taxon>
        <taxon>Arachnida</taxon>
        <taxon>Araneae</taxon>
        <taxon>Araneomorphae</taxon>
        <taxon>Entelegynae</taxon>
        <taxon>Araneoidea</taxon>
        <taxon>Araneidae</taxon>
        <taxon>Araneus</taxon>
    </lineage>
</organism>
<dbReference type="InterPro" id="IPR007889">
    <property type="entry name" value="HTH_Psq"/>
</dbReference>
<dbReference type="SUPFAM" id="SSF46689">
    <property type="entry name" value="Homeodomain-like"/>
    <property type="match status" value="1"/>
</dbReference>
<evidence type="ECO:0000313" key="5">
    <source>
        <dbReference type="Proteomes" id="UP000499080"/>
    </source>
</evidence>
<gene>
    <name evidence="4" type="ORF">AVEN_108154_1</name>
</gene>
<dbReference type="EMBL" id="BGPR01018805">
    <property type="protein sequence ID" value="GBN80182.1"/>
    <property type="molecule type" value="Genomic_DNA"/>
</dbReference>
<evidence type="ECO:0000256" key="2">
    <source>
        <dbReference type="SAM" id="MobiDB-lite"/>
    </source>
</evidence>
<comment type="subcellular location">
    <subcellularLocation>
        <location evidence="1">Nucleus</location>
    </subcellularLocation>
</comment>